<gene>
    <name evidence="9" type="primary">iscS</name>
    <name evidence="9" type="ordered locus">BpOF4_10480</name>
</gene>
<dbReference type="InterPro" id="IPR015424">
    <property type="entry name" value="PyrdxlP-dep_Trfase"/>
</dbReference>
<dbReference type="EMBL" id="CP001878">
    <property type="protein sequence ID" value="ADC50149.1"/>
    <property type="molecule type" value="Genomic_DNA"/>
</dbReference>
<dbReference type="GO" id="GO:0051536">
    <property type="term" value="F:iron-sulfur cluster binding"/>
    <property type="evidence" value="ECO:0007669"/>
    <property type="project" value="UniProtKB-KW"/>
</dbReference>
<dbReference type="PIRSF" id="PIRSF005572">
    <property type="entry name" value="NifS"/>
    <property type="match status" value="1"/>
</dbReference>
<name>D3FUH9_ALKPO</name>
<dbReference type="InterPro" id="IPR000192">
    <property type="entry name" value="Aminotrans_V_dom"/>
</dbReference>
<dbReference type="Pfam" id="PF00266">
    <property type="entry name" value="Aminotran_5"/>
    <property type="match status" value="1"/>
</dbReference>
<keyword evidence="10" id="KW-1185">Reference proteome</keyword>
<dbReference type="GO" id="GO:0046872">
    <property type="term" value="F:metal ion binding"/>
    <property type="evidence" value="ECO:0007669"/>
    <property type="project" value="UniProtKB-KW"/>
</dbReference>
<organism evidence="9 10">
    <name type="scientific">Alkalihalophilus pseudofirmus (strain ATCC BAA-2126 / JCM 17055 / OF4)</name>
    <name type="common">Bacillus pseudofirmus</name>
    <dbReference type="NCBI Taxonomy" id="398511"/>
    <lineage>
        <taxon>Bacteria</taxon>
        <taxon>Bacillati</taxon>
        <taxon>Bacillota</taxon>
        <taxon>Bacilli</taxon>
        <taxon>Bacillales</taxon>
        <taxon>Bacillaceae</taxon>
        <taxon>Alkalihalophilus</taxon>
    </lineage>
</organism>
<dbReference type="InterPro" id="IPR016454">
    <property type="entry name" value="Cysteine_dSase"/>
</dbReference>
<dbReference type="InterPro" id="IPR020578">
    <property type="entry name" value="Aminotrans_V_PyrdxlP_BS"/>
</dbReference>
<keyword evidence="4" id="KW-0663">Pyridoxal phosphate</keyword>
<dbReference type="GO" id="GO:0003824">
    <property type="term" value="F:catalytic activity"/>
    <property type="evidence" value="ECO:0007669"/>
    <property type="project" value="UniProtKB-ARBA"/>
</dbReference>
<dbReference type="NCBIfam" id="NF002806">
    <property type="entry name" value="PRK02948.1"/>
    <property type="match status" value="1"/>
</dbReference>
<evidence type="ECO:0000256" key="7">
    <source>
        <dbReference type="RuleBase" id="RU004504"/>
    </source>
</evidence>
<keyword evidence="3" id="KW-0479">Metal-binding</keyword>
<comment type="cofactor">
    <cofactor evidence="1 7">
        <name>pyridoxal 5'-phosphate</name>
        <dbReference type="ChEBI" id="CHEBI:597326"/>
    </cofactor>
</comment>
<dbReference type="InterPro" id="IPR015422">
    <property type="entry name" value="PyrdxlP-dep_Trfase_small"/>
</dbReference>
<dbReference type="HOGENOM" id="CLU_003433_0_0_9"/>
<proteinExistence type="inferred from homology"/>
<evidence type="ECO:0000313" key="9">
    <source>
        <dbReference type="EMBL" id="ADC50149.1"/>
    </source>
</evidence>
<accession>D3FUH9</accession>
<evidence type="ECO:0000256" key="3">
    <source>
        <dbReference type="ARBA" id="ARBA00022723"/>
    </source>
</evidence>
<evidence type="ECO:0000256" key="6">
    <source>
        <dbReference type="ARBA" id="ARBA00023014"/>
    </source>
</evidence>
<dbReference type="PANTHER" id="PTHR11601">
    <property type="entry name" value="CYSTEINE DESULFURYLASE FAMILY MEMBER"/>
    <property type="match status" value="1"/>
</dbReference>
<evidence type="ECO:0000259" key="8">
    <source>
        <dbReference type="Pfam" id="PF00266"/>
    </source>
</evidence>
<protein>
    <submittedName>
        <fullName evidence="9">Cysteine desulfurase</fullName>
    </submittedName>
</protein>
<dbReference type="AlphaFoldDB" id="D3FUH9"/>
<dbReference type="InterPro" id="IPR015421">
    <property type="entry name" value="PyrdxlP-dep_Trfase_major"/>
</dbReference>
<dbReference type="Proteomes" id="UP000001544">
    <property type="component" value="Chromosome"/>
</dbReference>
<dbReference type="SUPFAM" id="SSF53383">
    <property type="entry name" value="PLP-dependent transferases"/>
    <property type="match status" value="1"/>
</dbReference>
<evidence type="ECO:0000256" key="4">
    <source>
        <dbReference type="ARBA" id="ARBA00022898"/>
    </source>
</evidence>
<evidence type="ECO:0000256" key="5">
    <source>
        <dbReference type="ARBA" id="ARBA00023004"/>
    </source>
</evidence>
<evidence type="ECO:0000256" key="1">
    <source>
        <dbReference type="ARBA" id="ARBA00001933"/>
    </source>
</evidence>
<dbReference type="STRING" id="398511.BpOF4_10480"/>
<dbReference type="KEGG" id="bpf:BpOF4_10480"/>
<dbReference type="Gene3D" id="3.90.1150.10">
    <property type="entry name" value="Aspartate Aminotransferase, domain 1"/>
    <property type="match status" value="1"/>
</dbReference>
<dbReference type="PANTHER" id="PTHR11601:SF36">
    <property type="entry name" value="CYSTEINE DESULFURASE NIFS-RELATED"/>
    <property type="match status" value="1"/>
</dbReference>
<evidence type="ECO:0000313" key="10">
    <source>
        <dbReference type="Proteomes" id="UP000001544"/>
    </source>
</evidence>
<feature type="domain" description="Aminotransferase class V" evidence="8">
    <location>
        <begin position="2"/>
        <end position="364"/>
    </location>
</feature>
<keyword evidence="5" id="KW-0408">Iron</keyword>
<comment type="similarity">
    <text evidence="2">Belongs to the class-V pyridoxal-phosphate-dependent aminotransferase family. NifS/IscS subfamily.</text>
</comment>
<reference evidence="9 10" key="1">
    <citation type="journal article" date="2011" name="Environ. Microbiol.">
        <title>Genome of alkaliphilic Bacillus pseudofirmus OF4 reveals adaptations that support the ability to grow in an external pH range from 7.5 to 11.4.</title>
        <authorList>
            <person name="Janto B."/>
            <person name="Ahmed A."/>
            <person name="Ito M."/>
            <person name="Liu J."/>
            <person name="Hicks D.B."/>
            <person name="Pagni S."/>
            <person name="Fackelmayer O.J."/>
            <person name="Smith T.A."/>
            <person name="Earl J."/>
            <person name="Elbourne L.D."/>
            <person name="Hassan K."/>
            <person name="Paulsen I.T."/>
            <person name="Kolsto A.B."/>
            <person name="Tourasse N.J."/>
            <person name="Ehrlich G.D."/>
            <person name="Boissy R."/>
            <person name="Ivey D.M."/>
            <person name="Li G."/>
            <person name="Xue Y."/>
            <person name="Ma Y."/>
            <person name="Hu F.Z."/>
            <person name="Krulwich T.A."/>
        </authorList>
    </citation>
    <scope>NUCLEOTIDE SEQUENCE [LARGE SCALE GENOMIC DNA]</scope>
    <source>
        <strain evidence="10">ATCC BAA-2126 / JCM 17055 / OF4</strain>
    </source>
</reference>
<dbReference type="eggNOG" id="COG1104">
    <property type="taxonomic scope" value="Bacteria"/>
</dbReference>
<dbReference type="PROSITE" id="PS00595">
    <property type="entry name" value="AA_TRANSFER_CLASS_5"/>
    <property type="match status" value="1"/>
</dbReference>
<evidence type="ECO:0000256" key="2">
    <source>
        <dbReference type="ARBA" id="ARBA00006490"/>
    </source>
</evidence>
<sequence>MIYLDHAATTPISKQAIDAWIRASEHYFANTQSLHEEGEEARHLFEICKKEMGELLGCEGSEIYFTGSGSEANQLLLESLFKSIKTRGNHVITSSIEHPSVLSFFQKLEEQRVEVTYLPVSSEGLISITELKESIRSDTVLASIQHVNSETGSIQPLKEIGAILKEKNIIFHSDCVQSFGKLPLNVRRNQLDAISVASHKIYGPKGVGAAYINKQTAWSPTLPFTHHQNGFRQGTIDLPGIAAFTTAALEIQETLSQQLDHFWKLREQLLSALSNAGISFKVEGSTAKDRQLPSIIGLSIKGIEGQWMMQMLDRHHIQISTGTACQIGSQTPSKTMISLQKTEQDINRYFRISLGRSTTSEQISYTANKIIEIVHGLQKKEGGVALL</sequence>
<dbReference type="Gene3D" id="1.10.260.50">
    <property type="match status" value="1"/>
</dbReference>
<keyword evidence="6" id="KW-0411">Iron-sulfur</keyword>
<dbReference type="Gene3D" id="3.40.640.10">
    <property type="entry name" value="Type I PLP-dependent aspartate aminotransferase-like (Major domain)"/>
    <property type="match status" value="1"/>
</dbReference>